<dbReference type="RefSeq" id="WP_106707336.1">
    <property type="nucleotide sequence ID" value="NZ_PXXU01000033.1"/>
</dbReference>
<reference evidence="2 3" key="1">
    <citation type="submission" date="2018-03" db="EMBL/GenBank/DDBJ databases">
        <title>Draft genome of Nitrosomonas supralitoralis APG5.</title>
        <authorList>
            <person name="Urakawa H."/>
            <person name="Lopez J.V."/>
        </authorList>
    </citation>
    <scope>NUCLEOTIDE SEQUENCE [LARGE SCALE GENOMIC DNA]</scope>
    <source>
        <strain evidence="2 3">APG5</strain>
    </source>
</reference>
<accession>A0A2P7NTV4</accession>
<keyword evidence="3" id="KW-1185">Reference proteome</keyword>
<organism evidence="2 3">
    <name type="scientific">Nitrosomonas supralitoralis</name>
    <dbReference type="NCBI Taxonomy" id="2116706"/>
    <lineage>
        <taxon>Bacteria</taxon>
        <taxon>Pseudomonadati</taxon>
        <taxon>Pseudomonadota</taxon>
        <taxon>Betaproteobacteria</taxon>
        <taxon>Nitrosomonadales</taxon>
        <taxon>Nitrosomonadaceae</taxon>
        <taxon>Nitrosomonas</taxon>
    </lineage>
</organism>
<dbReference type="AlphaFoldDB" id="A0A2P7NTV4"/>
<proteinExistence type="predicted"/>
<comment type="caution">
    <text evidence="2">The sequence shown here is derived from an EMBL/GenBank/DDBJ whole genome shotgun (WGS) entry which is preliminary data.</text>
</comment>
<evidence type="ECO:0000313" key="2">
    <source>
        <dbReference type="EMBL" id="PSJ16900.1"/>
    </source>
</evidence>
<feature type="region of interest" description="Disordered" evidence="1">
    <location>
        <begin position="99"/>
        <end position="127"/>
    </location>
</feature>
<gene>
    <name evidence="2" type="ORF">C7H79_11090</name>
</gene>
<protein>
    <submittedName>
        <fullName evidence="2">Uncharacterized protein</fullName>
    </submittedName>
</protein>
<feature type="compositionally biased region" description="Basic and acidic residues" evidence="1">
    <location>
        <begin position="113"/>
        <end position="127"/>
    </location>
</feature>
<dbReference type="Proteomes" id="UP000241912">
    <property type="component" value="Unassembled WGS sequence"/>
</dbReference>
<evidence type="ECO:0000256" key="1">
    <source>
        <dbReference type="SAM" id="MobiDB-lite"/>
    </source>
</evidence>
<evidence type="ECO:0000313" key="3">
    <source>
        <dbReference type="Proteomes" id="UP000241912"/>
    </source>
</evidence>
<sequence length="253" mass="28449">MARIRTVKPEFWTSEQVVECSPIARLMFIGMWNFCDDGGNHPASFKTLKMEVFPGDEISLSQIEEYAKELLKNDLIVEYDGGNGRRYWHVTGWHHQKIEKPNKKHPPYIPGSIEDHSTPEGKVKEGKVREKEEVITHTYYPSQQSSPPTPAASVCLAIKKIGIIDLNPSHPELLMLIDAGATIDEFMHAARTAKDKSKGFAYVLGIVKGQRTEAEKAKGKVLQGKIPNKADALLQNNLETVSDWKPPEMRAMK</sequence>
<dbReference type="EMBL" id="PXXU01000033">
    <property type="protein sequence ID" value="PSJ16900.1"/>
    <property type="molecule type" value="Genomic_DNA"/>
</dbReference>
<name>A0A2P7NTV4_9PROT</name>